<accession>A0A8S4PBT7</accession>
<comment type="caution">
    <text evidence="1">The sequence shown here is derived from an EMBL/GenBank/DDBJ whole genome shotgun (WGS) entry which is preliminary data.</text>
</comment>
<dbReference type="Gene3D" id="3.40.630.30">
    <property type="match status" value="1"/>
</dbReference>
<dbReference type="InterPro" id="IPR016181">
    <property type="entry name" value="Acyl_CoA_acyltransferase"/>
</dbReference>
<protein>
    <submittedName>
        <fullName evidence="1">Uncharacterized protein</fullName>
    </submittedName>
</protein>
<name>A0A8S4PBT7_OWEFU</name>
<keyword evidence="2" id="KW-1185">Reference proteome</keyword>
<dbReference type="PANTHER" id="PTHR47403">
    <property type="entry name" value="LOC100145250 PROTEIN"/>
    <property type="match status" value="1"/>
</dbReference>
<dbReference type="OrthoDB" id="6086192at2759"/>
<proteinExistence type="predicted"/>
<reference evidence="1" key="1">
    <citation type="submission" date="2022-03" db="EMBL/GenBank/DDBJ databases">
        <authorList>
            <person name="Martin C."/>
        </authorList>
    </citation>
    <scope>NUCLEOTIDE SEQUENCE</scope>
</reference>
<organism evidence="1 2">
    <name type="scientific">Owenia fusiformis</name>
    <name type="common">Polychaete worm</name>
    <dbReference type="NCBI Taxonomy" id="6347"/>
    <lineage>
        <taxon>Eukaryota</taxon>
        <taxon>Metazoa</taxon>
        <taxon>Spiralia</taxon>
        <taxon>Lophotrochozoa</taxon>
        <taxon>Annelida</taxon>
        <taxon>Polychaeta</taxon>
        <taxon>Sedentaria</taxon>
        <taxon>Canalipalpata</taxon>
        <taxon>Sabellida</taxon>
        <taxon>Oweniida</taxon>
        <taxon>Oweniidae</taxon>
        <taxon>Owenia</taxon>
    </lineage>
</organism>
<dbReference type="Proteomes" id="UP000749559">
    <property type="component" value="Unassembled WGS sequence"/>
</dbReference>
<gene>
    <name evidence="1" type="ORF">OFUS_LOCUS15820</name>
</gene>
<dbReference type="SUPFAM" id="SSF55729">
    <property type="entry name" value="Acyl-CoA N-acyltransferases (Nat)"/>
    <property type="match status" value="1"/>
</dbReference>
<evidence type="ECO:0000313" key="1">
    <source>
        <dbReference type="EMBL" id="CAH1790643.1"/>
    </source>
</evidence>
<sequence>MGVICRRATPEDHQGIMDINDNIYEGLDYIPALFPIYVEQPFRHCFVFEKDGKIMAYVQWTILDGGHTKVGQAFRSIPGSSGYFKQLYKFVKEEMISLCPLATRTVYTGHYNAYQQEKSAKNQIRIIEIRNRRVFVFKSNQDTSVLETSEYNPTGSVQRINARQMEEIVIKDRTMKHLFPADNIICNYEPTSTLQLVPEGFSYQPHFGAIATQGLCYSMYYG</sequence>
<dbReference type="PANTHER" id="PTHR47403:SF6">
    <property type="entry name" value="N-ACETYLTRANSFERASE DOMAIN-CONTAINING PROTEIN"/>
    <property type="match status" value="1"/>
</dbReference>
<evidence type="ECO:0000313" key="2">
    <source>
        <dbReference type="Proteomes" id="UP000749559"/>
    </source>
</evidence>
<dbReference type="AlphaFoldDB" id="A0A8S4PBT7"/>
<dbReference type="EMBL" id="CAIIXF020000008">
    <property type="protein sequence ID" value="CAH1790643.1"/>
    <property type="molecule type" value="Genomic_DNA"/>
</dbReference>